<organism evidence="6 7">
    <name type="scientific">Hyaloscypha bicolor E</name>
    <dbReference type="NCBI Taxonomy" id="1095630"/>
    <lineage>
        <taxon>Eukaryota</taxon>
        <taxon>Fungi</taxon>
        <taxon>Dikarya</taxon>
        <taxon>Ascomycota</taxon>
        <taxon>Pezizomycotina</taxon>
        <taxon>Leotiomycetes</taxon>
        <taxon>Helotiales</taxon>
        <taxon>Hyaloscyphaceae</taxon>
        <taxon>Hyaloscypha</taxon>
        <taxon>Hyaloscypha bicolor</taxon>
    </lineage>
</organism>
<dbReference type="PANTHER" id="PTHR47174:SF3">
    <property type="entry name" value="BRIDGING INTEGRATOR 3"/>
    <property type="match status" value="1"/>
</dbReference>
<sequence length="58" mass="6274">AIALCAFNGKRSGYLRFKKGDLITVTKKTSSTKDWWKGIIAGTSGARSGTFPASYVEM</sequence>
<dbReference type="InterPro" id="IPR036028">
    <property type="entry name" value="SH3-like_dom_sf"/>
</dbReference>
<dbReference type="PROSITE" id="PS50002">
    <property type="entry name" value="SH3"/>
    <property type="match status" value="1"/>
</dbReference>
<evidence type="ECO:0000313" key="7">
    <source>
        <dbReference type="Proteomes" id="UP000235371"/>
    </source>
</evidence>
<comment type="subcellular location">
    <subcellularLocation>
        <location evidence="1">Cytoplasm</location>
    </subcellularLocation>
</comment>
<keyword evidence="2 4" id="KW-0728">SH3 domain</keyword>
<protein>
    <recommendedName>
        <fullName evidence="5">SH3 domain-containing protein</fullName>
    </recommendedName>
</protein>
<dbReference type="GO" id="GO:0051666">
    <property type="term" value="P:actin cortical patch localization"/>
    <property type="evidence" value="ECO:0007669"/>
    <property type="project" value="InterPro"/>
</dbReference>
<dbReference type="InterPro" id="IPR001452">
    <property type="entry name" value="SH3_domain"/>
</dbReference>
<feature type="non-terminal residue" evidence="6">
    <location>
        <position position="1"/>
    </location>
</feature>
<evidence type="ECO:0000256" key="3">
    <source>
        <dbReference type="ARBA" id="ARBA00022490"/>
    </source>
</evidence>
<evidence type="ECO:0000313" key="6">
    <source>
        <dbReference type="EMBL" id="PMD66621.1"/>
    </source>
</evidence>
<dbReference type="PANTHER" id="PTHR47174">
    <property type="entry name" value="BRIDGING INTEGRATOR 3"/>
    <property type="match status" value="1"/>
</dbReference>
<dbReference type="Pfam" id="PF14604">
    <property type="entry name" value="SH3_9"/>
    <property type="match status" value="1"/>
</dbReference>
<name>A0A2J6TUF1_9HELO</name>
<dbReference type="RefSeq" id="XP_024743525.1">
    <property type="nucleotide sequence ID" value="XM_024872934.1"/>
</dbReference>
<reference evidence="6 7" key="1">
    <citation type="submission" date="2016-04" db="EMBL/GenBank/DDBJ databases">
        <title>A degradative enzymes factory behind the ericoid mycorrhizal symbiosis.</title>
        <authorList>
            <consortium name="DOE Joint Genome Institute"/>
            <person name="Martino E."/>
            <person name="Morin E."/>
            <person name="Grelet G."/>
            <person name="Kuo A."/>
            <person name="Kohler A."/>
            <person name="Daghino S."/>
            <person name="Barry K."/>
            <person name="Choi C."/>
            <person name="Cichocki N."/>
            <person name="Clum A."/>
            <person name="Copeland A."/>
            <person name="Hainaut M."/>
            <person name="Haridas S."/>
            <person name="Labutti K."/>
            <person name="Lindquist E."/>
            <person name="Lipzen A."/>
            <person name="Khouja H.-R."/>
            <person name="Murat C."/>
            <person name="Ohm R."/>
            <person name="Olson A."/>
            <person name="Spatafora J."/>
            <person name="Veneault-Fourrey C."/>
            <person name="Henrissat B."/>
            <person name="Grigoriev I."/>
            <person name="Martin F."/>
            <person name="Perotto S."/>
        </authorList>
    </citation>
    <scope>NUCLEOTIDE SEQUENCE [LARGE SCALE GENOMIC DNA]</scope>
    <source>
        <strain evidence="6 7">E</strain>
    </source>
</reference>
<accession>A0A2J6TUF1</accession>
<evidence type="ECO:0000256" key="1">
    <source>
        <dbReference type="ARBA" id="ARBA00004496"/>
    </source>
</evidence>
<dbReference type="PRINTS" id="PR00452">
    <property type="entry name" value="SH3DOMAIN"/>
</dbReference>
<evidence type="ECO:0000256" key="2">
    <source>
        <dbReference type="ARBA" id="ARBA00022443"/>
    </source>
</evidence>
<keyword evidence="7" id="KW-1185">Reference proteome</keyword>
<dbReference type="AlphaFoldDB" id="A0A2J6TUF1"/>
<dbReference type="InterPro" id="IPR046982">
    <property type="entry name" value="BIN3/RVS161-like"/>
</dbReference>
<dbReference type="GO" id="GO:0006897">
    <property type="term" value="P:endocytosis"/>
    <property type="evidence" value="ECO:0007669"/>
    <property type="project" value="InterPro"/>
</dbReference>
<dbReference type="GO" id="GO:0005737">
    <property type="term" value="C:cytoplasm"/>
    <property type="evidence" value="ECO:0007669"/>
    <property type="project" value="UniProtKB-SubCell"/>
</dbReference>
<keyword evidence="3" id="KW-0963">Cytoplasm</keyword>
<dbReference type="Gene3D" id="2.30.30.40">
    <property type="entry name" value="SH3 Domains"/>
    <property type="match status" value="1"/>
</dbReference>
<dbReference type="GO" id="GO:0015629">
    <property type="term" value="C:actin cytoskeleton"/>
    <property type="evidence" value="ECO:0007669"/>
    <property type="project" value="TreeGrafter"/>
</dbReference>
<evidence type="ECO:0000259" key="5">
    <source>
        <dbReference type="PROSITE" id="PS50002"/>
    </source>
</evidence>
<dbReference type="GeneID" id="36581014"/>
<evidence type="ECO:0000256" key="4">
    <source>
        <dbReference type="PROSITE-ProRule" id="PRU00192"/>
    </source>
</evidence>
<dbReference type="GO" id="GO:0008289">
    <property type="term" value="F:lipid binding"/>
    <property type="evidence" value="ECO:0007669"/>
    <property type="project" value="TreeGrafter"/>
</dbReference>
<dbReference type="EMBL" id="KZ613743">
    <property type="protein sequence ID" value="PMD66621.1"/>
    <property type="molecule type" value="Genomic_DNA"/>
</dbReference>
<dbReference type="SUPFAM" id="SSF50044">
    <property type="entry name" value="SH3-domain"/>
    <property type="match status" value="1"/>
</dbReference>
<dbReference type="Proteomes" id="UP000235371">
    <property type="component" value="Unassembled WGS sequence"/>
</dbReference>
<dbReference type="InParanoid" id="A0A2J6TUF1"/>
<feature type="non-terminal residue" evidence="6">
    <location>
        <position position="58"/>
    </location>
</feature>
<dbReference type="GO" id="GO:0097320">
    <property type="term" value="P:plasma membrane tubulation"/>
    <property type="evidence" value="ECO:0007669"/>
    <property type="project" value="TreeGrafter"/>
</dbReference>
<gene>
    <name evidence="6" type="ORF">K444DRAFT_475873</name>
</gene>
<proteinExistence type="predicted"/>
<dbReference type="STRING" id="1095630.A0A2J6TUF1"/>
<dbReference type="SMART" id="SM00326">
    <property type="entry name" value="SH3"/>
    <property type="match status" value="1"/>
</dbReference>
<feature type="domain" description="SH3" evidence="5">
    <location>
        <begin position="1"/>
        <end position="58"/>
    </location>
</feature>